<dbReference type="InterPro" id="IPR000524">
    <property type="entry name" value="Tscrpt_reg_HTH_GntR"/>
</dbReference>
<dbReference type="InterPro" id="IPR036388">
    <property type="entry name" value="WH-like_DNA-bd_sf"/>
</dbReference>
<reference evidence="5 6" key="1">
    <citation type="submission" date="2020-08" db="EMBL/GenBank/DDBJ databases">
        <title>Genomic Encyclopedia of Type Strains, Phase IV (KMG-IV): sequencing the most valuable type-strain genomes for metagenomic binning, comparative biology and taxonomic classification.</title>
        <authorList>
            <person name="Goeker M."/>
        </authorList>
    </citation>
    <scope>NUCLEOTIDE SEQUENCE [LARGE SCALE GENOMIC DNA]</scope>
    <source>
        <strain evidence="5 6">DSM 26189</strain>
    </source>
</reference>
<dbReference type="GO" id="GO:0003677">
    <property type="term" value="F:DNA binding"/>
    <property type="evidence" value="ECO:0007669"/>
    <property type="project" value="UniProtKB-KW"/>
</dbReference>
<evidence type="ECO:0000256" key="1">
    <source>
        <dbReference type="ARBA" id="ARBA00023015"/>
    </source>
</evidence>
<dbReference type="GO" id="GO:0003700">
    <property type="term" value="F:DNA-binding transcription factor activity"/>
    <property type="evidence" value="ECO:0007669"/>
    <property type="project" value="InterPro"/>
</dbReference>
<dbReference type="SUPFAM" id="SSF48008">
    <property type="entry name" value="GntR ligand-binding domain-like"/>
    <property type="match status" value="1"/>
</dbReference>
<dbReference type="RefSeq" id="WP_223177339.1">
    <property type="nucleotide sequence ID" value="NZ_BSPS01000025.1"/>
</dbReference>
<dbReference type="InterPro" id="IPR008920">
    <property type="entry name" value="TF_FadR/GntR_C"/>
</dbReference>
<proteinExistence type="predicted"/>
<sequence>MQMLGAVEAVQSPSGSRSQTSLAYEVIRQDIIAGLHQPGKKLKIQDLADELKVAPSAVREALSRLVPEQLVISRDQRGFMVAPLSIDDLLDLTDLRCEIEAIALRRSVANGDIDWEVRLISAAHRLRALPQPQPGRDAHTAEWMAKHADYHAALVSACGSRRLLALHAQLYEQSERYRVLSAYIKTERNVVDEHQQIVDLALARDTDKLIETMTRHLRRTTDLIVEAAKANAFS</sequence>
<dbReference type="PANTHER" id="PTHR43537">
    <property type="entry name" value="TRANSCRIPTIONAL REGULATOR, GNTR FAMILY"/>
    <property type="match status" value="1"/>
</dbReference>
<feature type="domain" description="HTH gntR-type" evidence="4">
    <location>
        <begin position="17"/>
        <end position="84"/>
    </location>
</feature>
<dbReference type="Proteomes" id="UP000571950">
    <property type="component" value="Unassembled WGS sequence"/>
</dbReference>
<evidence type="ECO:0000256" key="3">
    <source>
        <dbReference type="ARBA" id="ARBA00023163"/>
    </source>
</evidence>
<dbReference type="AlphaFoldDB" id="A0A7W6BGN5"/>
<dbReference type="InterPro" id="IPR036390">
    <property type="entry name" value="WH_DNA-bd_sf"/>
</dbReference>
<dbReference type="Gene3D" id="1.20.120.530">
    <property type="entry name" value="GntR ligand-binding domain-like"/>
    <property type="match status" value="1"/>
</dbReference>
<evidence type="ECO:0000313" key="6">
    <source>
        <dbReference type="Proteomes" id="UP000571950"/>
    </source>
</evidence>
<keyword evidence="3" id="KW-0804">Transcription</keyword>
<dbReference type="PROSITE" id="PS50949">
    <property type="entry name" value="HTH_GNTR"/>
    <property type="match status" value="1"/>
</dbReference>
<dbReference type="SMART" id="SM00345">
    <property type="entry name" value="HTH_GNTR"/>
    <property type="match status" value="1"/>
</dbReference>
<dbReference type="SMART" id="SM00895">
    <property type="entry name" value="FCD"/>
    <property type="match status" value="1"/>
</dbReference>
<dbReference type="InterPro" id="IPR011711">
    <property type="entry name" value="GntR_C"/>
</dbReference>
<evidence type="ECO:0000259" key="4">
    <source>
        <dbReference type="PROSITE" id="PS50949"/>
    </source>
</evidence>
<evidence type="ECO:0000256" key="2">
    <source>
        <dbReference type="ARBA" id="ARBA00023125"/>
    </source>
</evidence>
<evidence type="ECO:0000313" key="5">
    <source>
        <dbReference type="EMBL" id="MBB3925714.1"/>
    </source>
</evidence>
<dbReference type="Pfam" id="PF00392">
    <property type="entry name" value="GntR"/>
    <property type="match status" value="1"/>
</dbReference>
<name>A0A7W6BGN5_9SPHN</name>
<dbReference type="Gene3D" id="1.10.10.10">
    <property type="entry name" value="Winged helix-like DNA-binding domain superfamily/Winged helix DNA-binding domain"/>
    <property type="match status" value="1"/>
</dbReference>
<keyword evidence="1" id="KW-0805">Transcription regulation</keyword>
<protein>
    <submittedName>
        <fullName evidence="5">DNA-binding GntR family transcriptional regulator</fullName>
    </submittedName>
</protein>
<dbReference type="Pfam" id="PF07729">
    <property type="entry name" value="FCD"/>
    <property type="match status" value="1"/>
</dbReference>
<keyword evidence="2 5" id="KW-0238">DNA-binding</keyword>
<comment type="caution">
    <text evidence="5">The sequence shown here is derived from an EMBL/GenBank/DDBJ whole genome shotgun (WGS) entry which is preliminary data.</text>
</comment>
<dbReference type="PANTHER" id="PTHR43537:SF20">
    <property type="entry name" value="HTH-TYPE TRANSCRIPTIONAL REPRESSOR GLAR"/>
    <property type="match status" value="1"/>
</dbReference>
<gene>
    <name evidence="5" type="ORF">GGR43_001429</name>
</gene>
<accession>A0A7W6BGN5</accession>
<keyword evidence="6" id="KW-1185">Reference proteome</keyword>
<organism evidence="5 6">
    <name type="scientific">Sphingobium jiangsuense</name>
    <dbReference type="NCBI Taxonomy" id="870476"/>
    <lineage>
        <taxon>Bacteria</taxon>
        <taxon>Pseudomonadati</taxon>
        <taxon>Pseudomonadota</taxon>
        <taxon>Alphaproteobacteria</taxon>
        <taxon>Sphingomonadales</taxon>
        <taxon>Sphingomonadaceae</taxon>
        <taxon>Sphingobium</taxon>
    </lineage>
</organism>
<dbReference type="EMBL" id="JACIDT010000004">
    <property type="protein sequence ID" value="MBB3925714.1"/>
    <property type="molecule type" value="Genomic_DNA"/>
</dbReference>
<dbReference type="SUPFAM" id="SSF46785">
    <property type="entry name" value="Winged helix' DNA-binding domain"/>
    <property type="match status" value="1"/>
</dbReference>